<evidence type="ECO:0000313" key="3">
    <source>
        <dbReference type="EMBL" id="KAF2763977.1"/>
    </source>
</evidence>
<reference evidence="3" key="1">
    <citation type="journal article" date="2020" name="Stud. Mycol.">
        <title>101 Dothideomycetes genomes: a test case for predicting lifestyles and emergence of pathogens.</title>
        <authorList>
            <person name="Haridas S."/>
            <person name="Albert R."/>
            <person name="Binder M."/>
            <person name="Bloem J."/>
            <person name="Labutti K."/>
            <person name="Salamov A."/>
            <person name="Andreopoulos B."/>
            <person name="Baker S."/>
            <person name="Barry K."/>
            <person name="Bills G."/>
            <person name="Bluhm B."/>
            <person name="Cannon C."/>
            <person name="Castanera R."/>
            <person name="Culley D."/>
            <person name="Daum C."/>
            <person name="Ezra D."/>
            <person name="Gonzalez J."/>
            <person name="Henrissat B."/>
            <person name="Kuo A."/>
            <person name="Liang C."/>
            <person name="Lipzen A."/>
            <person name="Lutzoni F."/>
            <person name="Magnuson J."/>
            <person name="Mondo S."/>
            <person name="Nolan M."/>
            <person name="Ohm R."/>
            <person name="Pangilinan J."/>
            <person name="Park H.-J."/>
            <person name="Ramirez L."/>
            <person name="Alfaro M."/>
            <person name="Sun H."/>
            <person name="Tritt A."/>
            <person name="Yoshinaga Y."/>
            <person name="Zwiers L.-H."/>
            <person name="Turgeon B."/>
            <person name="Goodwin S."/>
            <person name="Spatafora J."/>
            <person name="Crous P."/>
            <person name="Grigoriev I."/>
        </authorList>
    </citation>
    <scope>NUCLEOTIDE SEQUENCE</scope>
    <source>
        <strain evidence="3">CBS 116005</strain>
    </source>
</reference>
<dbReference type="InterPro" id="IPR010816">
    <property type="entry name" value="Het-C"/>
</dbReference>
<dbReference type="PANTHER" id="PTHR14905:SF7">
    <property type="entry name" value="VON WILLEBRAND FACTOR A DOMAIN-CONTAINING PROTEIN 7"/>
    <property type="match status" value="1"/>
</dbReference>
<feature type="region of interest" description="Disordered" evidence="1">
    <location>
        <begin position="367"/>
        <end position="413"/>
    </location>
</feature>
<name>A0A6G1KTR2_9PEZI</name>
<dbReference type="Pfam" id="PF07217">
    <property type="entry name" value="Het-C"/>
    <property type="match status" value="1"/>
</dbReference>
<keyword evidence="4" id="KW-1185">Reference proteome</keyword>
<dbReference type="OrthoDB" id="2506204at2759"/>
<feature type="compositionally biased region" description="Polar residues" evidence="1">
    <location>
        <begin position="378"/>
        <end position="394"/>
    </location>
</feature>
<dbReference type="PANTHER" id="PTHR14905">
    <property type="entry name" value="NG37"/>
    <property type="match status" value="1"/>
</dbReference>
<feature type="chain" id="PRO_5026099848" evidence="2">
    <location>
        <begin position="26"/>
        <end position="749"/>
    </location>
</feature>
<gene>
    <name evidence="3" type="ORF">EJ03DRAFT_378984</name>
</gene>
<organism evidence="3 4">
    <name type="scientific">Teratosphaeria nubilosa</name>
    <dbReference type="NCBI Taxonomy" id="161662"/>
    <lineage>
        <taxon>Eukaryota</taxon>
        <taxon>Fungi</taxon>
        <taxon>Dikarya</taxon>
        <taxon>Ascomycota</taxon>
        <taxon>Pezizomycotina</taxon>
        <taxon>Dothideomycetes</taxon>
        <taxon>Dothideomycetidae</taxon>
        <taxon>Mycosphaerellales</taxon>
        <taxon>Teratosphaeriaceae</taxon>
        <taxon>Teratosphaeria</taxon>
    </lineage>
</organism>
<accession>A0A6G1KTR2</accession>
<evidence type="ECO:0000256" key="1">
    <source>
        <dbReference type="SAM" id="MobiDB-lite"/>
    </source>
</evidence>
<keyword evidence="2" id="KW-0732">Signal</keyword>
<dbReference type="AlphaFoldDB" id="A0A6G1KTR2"/>
<evidence type="ECO:0000256" key="2">
    <source>
        <dbReference type="SAM" id="SignalP"/>
    </source>
</evidence>
<feature type="region of interest" description="Disordered" evidence="1">
    <location>
        <begin position="656"/>
        <end position="749"/>
    </location>
</feature>
<dbReference type="InterPro" id="IPR052577">
    <property type="entry name" value="VWA7"/>
</dbReference>
<dbReference type="Proteomes" id="UP000799436">
    <property type="component" value="Unassembled WGS sequence"/>
</dbReference>
<protein>
    <submittedName>
        <fullName evidence="3">Heterokaryon incompatibility Het-C</fullName>
    </submittedName>
</protein>
<sequence length="749" mass="81712">MPRLITSLVLICLVALILLPSPAAAFGAGNIASISRIEGHNWRHGDIEDLLKTVTFIRGHKWTSMMIKRAYFGNWLRDYSQAVDVGTLKGCQADTIRVLVWVLAFMSFGYATQEFEVTAERLGCYRPEEHIDNPKDYADNVDARQYDQRLRGPVSPIELAVDPNSGMKNYIANESLGIATSLGYIKFSFARSIHFGRLYTHGANKGREEDLCEALRCLGQGLHSMEDFGAHTNYTELALRELGFNNVFPHVGTQTMINLRGKQVFPLVTGTFGGVDFLHSVLGEATDHITQTEVNESEIQQLDAALSSAAAQNHGNRGMGDSGTGASSFTGLLEQIPGTGGLVQEALSLQADSERQAAENQRMYGSRGIGEYQPYGNEYSNSRANEQTGASNFQAPPGSQSGPPGPGIPGVNVNVDPQQIVQKIYPLLSFRDRVVRSISGFVEKIPGLEKMIETVSEKVTLFVMGLLAPYIKPLIAAASNALKTGSGTVVSASQKQQYLVWDDPTSSDPTHSLLSKDHFSNILNEPAGQVAATILQYVAPRVIYGWEHPEVPQEEIFQDISRAFHHPAARDQNCEIQRQMFTVVEKWVQQRPGGGRDLNQILSSESVKKGKNHHVQDFQASLQPLEQQLGALNTGGGSTSHSHTAGGPFSMLAQQRSVDRELQGQSGYSGCSGGAAPQNYGDASYQPAPPQPAGYSIEGGSAYPTAYQQGYDRPYEQTQQYGGGAYSQGGDYSRFDDNEYGQSGGYRRY</sequence>
<feature type="signal peptide" evidence="2">
    <location>
        <begin position="1"/>
        <end position="25"/>
    </location>
</feature>
<evidence type="ECO:0000313" key="4">
    <source>
        <dbReference type="Proteomes" id="UP000799436"/>
    </source>
</evidence>
<dbReference type="EMBL" id="ML995947">
    <property type="protein sequence ID" value="KAF2763977.1"/>
    <property type="molecule type" value="Genomic_DNA"/>
</dbReference>
<proteinExistence type="predicted"/>